<dbReference type="InterPro" id="IPR015424">
    <property type="entry name" value="PyrdxlP-dep_Trfase"/>
</dbReference>
<dbReference type="Gene3D" id="3.90.1150.10">
    <property type="entry name" value="Aspartate Aminotransferase, domain 1"/>
    <property type="match status" value="1"/>
</dbReference>
<keyword evidence="2" id="KW-0663">Pyridoxal phosphate</keyword>
<evidence type="ECO:0000256" key="2">
    <source>
        <dbReference type="ARBA" id="ARBA00022898"/>
    </source>
</evidence>
<comment type="similarity">
    <text evidence="1">Belongs to the class-I pyridoxal-phosphate-dependent aminotransferase family.</text>
</comment>
<accession>A0A8H7K9X9</accession>
<feature type="domain" description="Aminotransferase class I/classII large" evidence="3">
    <location>
        <begin position="47"/>
        <end position="359"/>
    </location>
</feature>
<dbReference type="GO" id="GO:0030170">
    <property type="term" value="F:pyridoxal phosphate binding"/>
    <property type="evidence" value="ECO:0007669"/>
    <property type="project" value="InterPro"/>
</dbReference>
<dbReference type="Proteomes" id="UP000616885">
    <property type="component" value="Unassembled WGS sequence"/>
</dbReference>
<evidence type="ECO:0000313" key="4">
    <source>
        <dbReference type="EMBL" id="KAF9748480.1"/>
    </source>
</evidence>
<dbReference type="GO" id="GO:0003824">
    <property type="term" value="F:catalytic activity"/>
    <property type="evidence" value="ECO:0007669"/>
    <property type="project" value="InterPro"/>
</dbReference>
<organism evidence="4 5">
    <name type="scientific">Bionectria ochroleuca</name>
    <name type="common">Gliocladium roseum</name>
    <dbReference type="NCBI Taxonomy" id="29856"/>
    <lineage>
        <taxon>Eukaryota</taxon>
        <taxon>Fungi</taxon>
        <taxon>Dikarya</taxon>
        <taxon>Ascomycota</taxon>
        <taxon>Pezizomycotina</taxon>
        <taxon>Sordariomycetes</taxon>
        <taxon>Hypocreomycetidae</taxon>
        <taxon>Hypocreales</taxon>
        <taxon>Bionectriaceae</taxon>
        <taxon>Clonostachys</taxon>
    </lineage>
</organism>
<dbReference type="SUPFAM" id="SSF53383">
    <property type="entry name" value="PLP-dependent transferases"/>
    <property type="match status" value="1"/>
</dbReference>
<dbReference type="Gene3D" id="3.40.640.10">
    <property type="entry name" value="Type I PLP-dependent aspartate aminotransferase-like (Major domain)"/>
    <property type="match status" value="1"/>
</dbReference>
<sequence>MKYARMPIEIESPEEYGYDKIKYNLSESSCPDQSLESLNLKIPNLTLLYNEHRGGSKLRQLIAEQSGVTKDDVLITSGAAGALFIIATSQLTATDHLVVMRPNYATNLETPRAIGCEISFVDLEFGAGFQPDIAALKAALRPNTKIVSITAPHNPTGTCISRADLDELVAITKANGSILLVDETYRDVSYTSPLAVASSLADHVISVCSLSKSYGIPGIRLGWLTTQNKKLQETFLAAKEQISISGSVIDEWIAESVLSNRDKILSATNAEQKARLDIVAEWIEKEDLLEWVRPVGGVVCFPHMKTEPVGGTAAFYKRLLEEHGTYVGQGHWFEMPDTFFRVGFAWPTREELRGGLAAISQALRG</sequence>
<dbReference type="InterPro" id="IPR004838">
    <property type="entry name" value="NHTrfase_class1_PyrdxlP-BS"/>
</dbReference>
<comment type="caution">
    <text evidence="4">The sequence shown here is derived from an EMBL/GenBank/DDBJ whole genome shotgun (WGS) entry which is preliminary data.</text>
</comment>
<dbReference type="CDD" id="cd00609">
    <property type="entry name" value="AAT_like"/>
    <property type="match status" value="1"/>
</dbReference>
<reference evidence="4" key="1">
    <citation type="submission" date="2020-10" db="EMBL/GenBank/DDBJ databases">
        <title>High-Quality Genome Resource of Clonostachys rosea strain S41 by Oxford Nanopore Long-Read Sequencing.</title>
        <authorList>
            <person name="Wang H."/>
        </authorList>
    </citation>
    <scope>NUCLEOTIDE SEQUENCE</scope>
    <source>
        <strain evidence="4">S41</strain>
    </source>
</reference>
<dbReference type="PANTHER" id="PTHR43510:SF1">
    <property type="entry name" value="AMINOTRANSFERASE FUNCTION, HYPOTHETICAL (EUROFUNG)"/>
    <property type="match status" value="1"/>
</dbReference>
<name>A0A8H7K9X9_BIOOC</name>
<evidence type="ECO:0000313" key="5">
    <source>
        <dbReference type="Proteomes" id="UP000616885"/>
    </source>
</evidence>
<dbReference type="PROSITE" id="PS00105">
    <property type="entry name" value="AA_TRANSFER_CLASS_1"/>
    <property type="match status" value="1"/>
</dbReference>
<evidence type="ECO:0000259" key="3">
    <source>
        <dbReference type="Pfam" id="PF00155"/>
    </source>
</evidence>
<protein>
    <recommendedName>
        <fullName evidence="3">Aminotransferase class I/classII large domain-containing protein</fullName>
    </recommendedName>
</protein>
<dbReference type="Pfam" id="PF00155">
    <property type="entry name" value="Aminotran_1_2"/>
    <property type="match status" value="1"/>
</dbReference>
<dbReference type="InterPro" id="IPR015421">
    <property type="entry name" value="PyrdxlP-dep_Trfase_major"/>
</dbReference>
<gene>
    <name evidence="4" type="ORF">IM811_017985</name>
</gene>
<dbReference type="PANTHER" id="PTHR43510">
    <property type="entry name" value="AMINOTRANSFERASE FUNCTION, HYPOTHETICAL (EUROFUNG)"/>
    <property type="match status" value="1"/>
</dbReference>
<evidence type="ECO:0000256" key="1">
    <source>
        <dbReference type="ARBA" id="ARBA00007441"/>
    </source>
</evidence>
<proteinExistence type="inferred from homology"/>
<dbReference type="EMBL" id="JADCTT010000009">
    <property type="protein sequence ID" value="KAF9748480.1"/>
    <property type="molecule type" value="Genomic_DNA"/>
</dbReference>
<dbReference type="InterPro" id="IPR004839">
    <property type="entry name" value="Aminotransferase_I/II_large"/>
</dbReference>
<dbReference type="InterPro" id="IPR015422">
    <property type="entry name" value="PyrdxlP-dep_Trfase_small"/>
</dbReference>
<dbReference type="AlphaFoldDB" id="A0A8H7K9X9"/>